<keyword evidence="1" id="KW-0175">Coiled coil</keyword>
<evidence type="ECO:0000313" key="3">
    <source>
        <dbReference type="EMBL" id="KAG7385139.1"/>
    </source>
</evidence>
<dbReference type="EMBL" id="JAGDFM010000129">
    <property type="protein sequence ID" value="KAG7385139.1"/>
    <property type="molecule type" value="Genomic_DNA"/>
</dbReference>
<organism evidence="3 4">
    <name type="scientific">Phytophthora pseudosyringae</name>
    <dbReference type="NCBI Taxonomy" id="221518"/>
    <lineage>
        <taxon>Eukaryota</taxon>
        <taxon>Sar</taxon>
        <taxon>Stramenopiles</taxon>
        <taxon>Oomycota</taxon>
        <taxon>Peronosporomycetes</taxon>
        <taxon>Peronosporales</taxon>
        <taxon>Peronosporaceae</taxon>
        <taxon>Phytophthora</taxon>
    </lineage>
</organism>
<dbReference type="Proteomes" id="UP000694044">
    <property type="component" value="Unassembled WGS sequence"/>
</dbReference>
<feature type="compositionally biased region" description="Acidic residues" evidence="2">
    <location>
        <begin position="319"/>
        <end position="328"/>
    </location>
</feature>
<dbReference type="OrthoDB" id="117706at2759"/>
<reference evidence="3" key="1">
    <citation type="submission" date="2021-02" db="EMBL/GenBank/DDBJ databases">
        <authorList>
            <person name="Palmer J.M."/>
        </authorList>
    </citation>
    <scope>NUCLEOTIDE SEQUENCE</scope>
    <source>
        <strain evidence="3">SCRP734</strain>
    </source>
</reference>
<feature type="compositionally biased region" description="Basic and acidic residues" evidence="2">
    <location>
        <begin position="731"/>
        <end position="747"/>
    </location>
</feature>
<feature type="compositionally biased region" description="Polar residues" evidence="2">
    <location>
        <begin position="596"/>
        <end position="607"/>
    </location>
</feature>
<proteinExistence type="predicted"/>
<feature type="compositionally biased region" description="Acidic residues" evidence="2">
    <location>
        <begin position="472"/>
        <end position="481"/>
    </location>
</feature>
<gene>
    <name evidence="3" type="ORF">PHYPSEUDO_001852</name>
</gene>
<feature type="compositionally biased region" description="Polar residues" evidence="2">
    <location>
        <begin position="555"/>
        <end position="570"/>
    </location>
</feature>
<name>A0A8T1VYU3_9STRA</name>
<comment type="caution">
    <text evidence="3">The sequence shown here is derived from an EMBL/GenBank/DDBJ whole genome shotgun (WGS) entry which is preliminary data.</text>
</comment>
<feature type="compositionally biased region" description="Polar residues" evidence="2">
    <location>
        <begin position="105"/>
        <end position="126"/>
    </location>
</feature>
<feature type="region of interest" description="Disordered" evidence="2">
    <location>
        <begin position="223"/>
        <end position="294"/>
    </location>
</feature>
<feature type="region of interest" description="Disordered" evidence="2">
    <location>
        <begin position="96"/>
        <end position="135"/>
    </location>
</feature>
<feature type="region of interest" description="Disordered" evidence="2">
    <location>
        <begin position="311"/>
        <end position="415"/>
    </location>
</feature>
<dbReference type="AlphaFoldDB" id="A0A8T1VYU3"/>
<protein>
    <submittedName>
        <fullName evidence="3">Uncharacterized protein</fullName>
    </submittedName>
</protein>
<feature type="coiled-coil region" evidence="1">
    <location>
        <begin position="42"/>
        <end position="90"/>
    </location>
</feature>
<feature type="region of interest" description="Disordered" evidence="2">
    <location>
        <begin position="147"/>
        <end position="204"/>
    </location>
</feature>
<evidence type="ECO:0000256" key="1">
    <source>
        <dbReference type="SAM" id="Coils"/>
    </source>
</evidence>
<feature type="region of interest" description="Disordered" evidence="2">
    <location>
        <begin position="553"/>
        <end position="770"/>
    </location>
</feature>
<evidence type="ECO:0000313" key="4">
    <source>
        <dbReference type="Proteomes" id="UP000694044"/>
    </source>
</evidence>
<sequence length="1257" mass="135159">MDDAATLAAPAAAQISQADIIERQAETIARLQRQVERGSEYKQLTKAKLKEAAARLKEYRVRVETLLREEKALQRRLTEASKAHDKTKQQHKIAAVKAKKHTRHAVTQTAAETTKVTRSSQTQLSGQVERVNKKKTTADSAVQTVDTIASTRKRGRASTQTVVDQLVPKLSRHSPLGGRNETPEDATPTQQTTRQTWTPLQPLGSTTFAHETSAALDAELAFSDSDEESGDTLEILESGETGGAETVSGFDAAVLSEIDKELEFSSDEEEEAPRPAAESETGGGSATKDMNGKGRTADVALLRAVDAVVQSEIDKELETSSDEDDEGPTAERRRTIGAGSVGNVVVDTPRTGTEVATADSAGRLQGRGLDAAVSNDIDKKLETSSDEEDVEDSRNVKKAGQIGLVSGAGGGVADSSRALVSIDDELDDEFAALDADSEPEHHEEQKTANGSKDGDDSSSSSSSSDSNSSDSSDTDSDEDRDDPMTGTSDKAPTGIAATLSLGPAAEKEAQVDLSGERGAAPPSTDTNPVVLTTPVEKKAVTVSEDVYSPVVAGQLPSQTPEPLQLDTSATAAAIRSKDEEEPNVAVASQPCPVQNRVPTPSSPTKTAAGNAIDVAVSIGTSAPSNQTSSPRSPASKQPAVLTSSSKEDQLTASEALATSDSSQPSAPVPLDLAEPGELVRSPIAQAKRSSPDAQASEIRSPAEDTSLGRVRKADEANLDVSRAGSLQKKVKRDEISGRTESGREGKEPPVGAATGDSKVKKKPAVNVESKEERRMKKSLMVFKQAIVLGKGEEADNEYARRTIAVLVNQSSRFIDTDLVHVTTLCQVLADAFRELEVSTIAVVRGALGVFRTPRSRRLLQESKLGLSWLCNQVLLRLMCRGDDVRKQDAAVAPESLTLSLVHDCLLHLRGFLVEERASIGDFLPATKLQVPVATQQSNVSHDKVFLAHIIALHTHLCQSTGQLSRSRVLLFDIVRDNPNIRGLYLAMVMLEVYPAILEREFDQQLLERHVMLKETLQQALIVISGAAALREELLLHQSSITMLHRIADAIQMPELEEVDGTNPNLPRTYVEKLFSKLSPEDASPAVYFELAKCLEVCTAVYGLDLVTETFSIERCQELFSKADVDAKSGILSIVGHIAMAITPKTSDTQNPRTRGEQYVESVVDWLHQLLATETIDEKTSAEDRFKLCVRCSTVCVELILDYSAPAGLDARRRVLCEIVNWFDATPPDQLLGLPATFLRRLRLAVVAARPQVAPAAV</sequence>
<feature type="compositionally biased region" description="Low complexity" evidence="2">
    <location>
        <begin position="457"/>
        <end position="471"/>
    </location>
</feature>
<keyword evidence="4" id="KW-1185">Reference proteome</keyword>
<feature type="region of interest" description="Disordered" evidence="2">
    <location>
        <begin position="429"/>
        <end position="532"/>
    </location>
</feature>
<feature type="compositionally biased region" description="Polar residues" evidence="2">
    <location>
        <begin position="618"/>
        <end position="665"/>
    </location>
</feature>
<evidence type="ECO:0000256" key="2">
    <source>
        <dbReference type="SAM" id="MobiDB-lite"/>
    </source>
</evidence>
<accession>A0A8T1VYU3</accession>
<feature type="compositionally biased region" description="Low complexity" evidence="2">
    <location>
        <begin position="187"/>
        <end position="202"/>
    </location>
</feature>